<evidence type="ECO:0000313" key="1">
    <source>
        <dbReference type="EMBL" id="OSC33992.1"/>
    </source>
</evidence>
<proteinExistence type="predicted"/>
<keyword evidence="2" id="KW-1185">Reference proteome</keyword>
<dbReference type="EMBL" id="NCXO01000014">
    <property type="protein sequence ID" value="OSC33992.1"/>
    <property type="molecule type" value="Genomic_DNA"/>
</dbReference>
<reference evidence="1 2" key="1">
    <citation type="submission" date="2017-04" db="EMBL/GenBank/DDBJ databases">
        <title>The new phylogeny of genus Mycobacterium.</title>
        <authorList>
            <person name="Tortoli E."/>
            <person name="Trovato A."/>
            <person name="Cirillo D.M."/>
        </authorList>
    </citation>
    <scope>NUCLEOTIDE SEQUENCE [LARGE SCALE GENOMIC DNA]</scope>
    <source>
        <strain evidence="1 2">KCTC 19819</strain>
    </source>
</reference>
<name>A0A7I7SI52_9MYCO</name>
<evidence type="ECO:0000313" key="2">
    <source>
        <dbReference type="Proteomes" id="UP000193577"/>
    </source>
</evidence>
<protein>
    <submittedName>
        <fullName evidence="1">Uncharacterized protein</fullName>
    </submittedName>
</protein>
<comment type="caution">
    <text evidence="1">The sequence shown here is derived from an EMBL/GenBank/DDBJ whole genome shotgun (WGS) entry which is preliminary data.</text>
</comment>
<dbReference type="RefSeq" id="WP_085303399.1">
    <property type="nucleotide sequence ID" value="NZ_AP022594.1"/>
</dbReference>
<gene>
    <name evidence="1" type="ORF">B8W67_08330</name>
</gene>
<dbReference type="OrthoDB" id="9767931at2"/>
<accession>A0A7I7SI52</accession>
<sequence>MTTTPSSTPVGPVHGPLLPQPGEPGWTLWPRRIWPVNPLAGAPAAVVLAAVVAGVAGTLIWRISVASIGYPIVGVLVFAAVYGTSRRAPRGAEPIGIAVTLALLTVPAVLAAGWVSVVCVMAAWVVGWCTFVGGSSWAAVLLGPWLPWVLGVRVGGWVQRGGRQIELSGGRTDLRRVVIVAGATVGLLAVFGLLFADADVAFAHLLRGVAPRLDGDEIIMRSVVFAIVAMFVLSGAYLLRFPPRLDALRVRRAWSVARWEWAVPLAALDVLFAAFLAVQASVLFGGHRHVLETAGLTYADYARQGFWQLLMVSALTLLVIAATLTVAQRATVADRRLIRLLIGTLCALSVVIVISAAHRMWLYQQAYGFTDLRLMVITVEFWLGAVFLLILGAGIPMSGRWLPRSVMIAGALALLGLAMINPDRFIAEHNIKRYQQNGRLDTVYLGQLSADALPALDALDAPLRDCLRGKIGAVAPQPWYQYNIARARAAAEAIPATDATDCAAPTEHITR</sequence>
<dbReference type="InterPro" id="IPR025291">
    <property type="entry name" value="DUF4153"/>
</dbReference>
<dbReference type="AlphaFoldDB" id="A0A7I7SI52"/>
<dbReference type="Proteomes" id="UP000193577">
    <property type="component" value="Unassembled WGS sequence"/>
</dbReference>
<dbReference type="Pfam" id="PF13687">
    <property type="entry name" value="DUF4153"/>
    <property type="match status" value="1"/>
</dbReference>
<organism evidence="1 2">
    <name type="scientific">Mycolicibacillus koreensis</name>
    <dbReference type="NCBI Taxonomy" id="1069220"/>
    <lineage>
        <taxon>Bacteria</taxon>
        <taxon>Bacillati</taxon>
        <taxon>Actinomycetota</taxon>
        <taxon>Actinomycetes</taxon>
        <taxon>Mycobacteriales</taxon>
        <taxon>Mycobacteriaceae</taxon>
        <taxon>Mycolicibacillus</taxon>
    </lineage>
</organism>